<sequence>MARGELGGEDEGAARPVAVVGLGVPAPALHSVLRFFSLIPPGTGAAFVILSEPAEALDLSALLKMLDGAGGPPARIPRDGDRLEPDQLPVAPVGVMATLEGGRLRLSPPEEAPGRRGTVDTFPVSLAEQQGESAVGIILATLRNAGGLGIARQVERVVERHAPAYVVVDDEYLVLNFSGRTGPYLDPSAGTASLNLLNLVHRDLRLDLRAALHRAAAERRPARVAPVRLGPDEDARRVGLTVEPLGESAEEPASFVVLFHDQRSDAAFPPEEPALDPAVLRDELVHRLESELAVTRDRLRATIEELESTNEELQSANEKLQTVNGELAHANSDLKNLLESTPIATIFLDNDLRVRNFTPSVSEAFHLIEGDLGRPITHIASRMPYPELEEDVRRVLRTLSTTEREIGLPEGGRFLVRVLPYRSVDNLVLGTVLTFLDITATTAAQAARRTAEGRARLATAAARIVIWELDVASGRFTHSDGFETAFTFLPPPSLAALLATTHRDDRARLSGALDDATGGVGAPLDIEVRILAPAGEVWVHLSGTRTGGVMLGVMQDVDERRRGEAKQFLLLAELQHRVKNILGVVRSITSRSLAGAESLQEFATRFSGRIDALGRTQSVLANRGTEGVALEALVRDELAASLGPDGRQLDISGPPILLKDRAAEVFALGVHELTTNALKHGALSLPGGRLVVRWRIVNTSGGGRLALEWREHGVRIQAGMPVRTGFGRALIERGLPYDLGAATSLDFEPGGVRCTMELPLGPRVIALDGAPARSGNGHDKAAESAPGSAPGNAGENNSP</sequence>
<evidence type="ECO:0000259" key="10">
    <source>
        <dbReference type="SMART" id="SM00911"/>
    </source>
</evidence>
<keyword evidence="3" id="KW-0597">Phosphoprotein</keyword>
<dbReference type="Proteomes" id="UP001589789">
    <property type="component" value="Unassembled WGS sequence"/>
</dbReference>
<name>A0ABV6IRY7_9PROT</name>
<dbReference type="CDD" id="cd14686">
    <property type="entry name" value="bZIP"/>
    <property type="match status" value="1"/>
</dbReference>
<keyword evidence="6" id="KW-0418">Kinase</keyword>
<evidence type="ECO:0000256" key="1">
    <source>
        <dbReference type="ARBA" id="ARBA00000085"/>
    </source>
</evidence>
<dbReference type="InterPro" id="IPR036890">
    <property type="entry name" value="HATPase_C_sf"/>
</dbReference>
<evidence type="ECO:0000313" key="12">
    <source>
        <dbReference type="Proteomes" id="UP001589789"/>
    </source>
</evidence>
<dbReference type="InterPro" id="IPR011102">
    <property type="entry name" value="Sig_transdc_His_kinase_HWE"/>
</dbReference>
<dbReference type="Gene3D" id="3.30.565.10">
    <property type="entry name" value="Histidine kinase-like ATPase, C-terminal domain"/>
    <property type="match status" value="1"/>
</dbReference>
<dbReference type="Pfam" id="PF13596">
    <property type="entry name" value="PAS_10"/>
    <property type="match status" value="1"/>
</dbReference>
<comment type="caution">
    <text evidence="11">The sequence shown here is derived from an EMBL/GenBank/DDBJ whole genome shotgun (WGS) entry which is preliminary data.</text>
</comment>
<proteinExistence type="predicted"/>
<dbReference type="Pfam" id="PF01339">
    <property type="entry name" value="CheB_methylest"/>
    <property type="match status" value="1"/>
</dbReference>
<dbReference type="EC" id="2.7.13.3" evidence="2"/>
<keyword evidence="5" id="KW-0547">Nucleotide-binding</keyword>
<keyword evidence="8" id="KW-0175">Coiled coil</keyword>
<evidence type="ECO:0000256" key="2">
    <source>
        <dbReference type="ARBA" id="ARBA00012438"/>
    </source>
</evidence>
<keyword evidence="4" id="KW-0808">Transferase</keyword>
<dbReference type="SMART" id="SM00911">
    <property type="entry name" value="HWE_HK"/>
    <property type="match status" value="1"/>
</dbReference>
<dbReference type="SUPFAM" id="SSF55785">
    <property type="entry name" value="PYP-like sensor domain (PAS domain)"/>
    <property type="match status" value="1"/>
</dbReference>
<dbReference type="Gene3D" id="3.30.450.20">
    <property type="entry name" value="PAS domain"/>
    <property type="match status" value="2"/>
</dbReference>
<keyword evidence="12" id="KW-1185">Reference proteome</keyword>
<keyword evidence="7" id="KW-0067">ATP-binding</keyword>
<evidence type="ECO:0000313" key="11">
    <source>
        <dbReference type="EMBL" id="MFC0385363.1"/>
    </source>
</evidence>
<evidence type="ECO:0000256" key="7">
    <source>
        <dbReference type="ARBA" id="ARBA00022840"/>
    </source>
</evidence>
<gene>
    <name evidence="11" type="ORF">ACFFIC_07315</name>
</gene>
<dbReference type="InterPro" id="IPR035909">
    <property type="entry name" value="CheB_C"/>
</dbReference>
<dbReference type="EMBL" id="JBHLVZ010000005">
    <property type="protein sequence ID" value="MFC0385363.1"/>
    <property type="molecule type" value="Genomic_DNA"/>
</dbReference>
<dbReference type="SUPFAM" id="SSF52738">
    <property type="entry name" value="Methylesterase CheB, C-terminal domain"/>
    <property type="match status" value="1"/>
</dbReference>
<accession>A0ABV6IRY7</accession>
<feature type="coiled-coil region" evidence="8">
    <location>
        <begin position="285"/>
        <end position="340"/>
    </location>
</feature>
<dbReference type="RefSeq" id="WP_377049511.1">
    <property type="nucleotide sequence ID" value="NZ_JBHLVZ010000005.1"/>
</dbReference>
<evidence type="ECO:0000256" key="3">
    <source>
        <dbReference type="ARBA" id="ARBA00022553"/>
    </source>
</evidence>
<dbReference type="InterPro" id="IPR000673">
    <property type="entry name" value="Sig_transdc_resp-reg_Me-estase"/>
</dbReference>
<dbReference type="PANTHER" id="PTHR41523">
    <property type="entry name" value="TWO-COMPONENT SYSTEM SENSOR PROTEIN"/>
    <property type="match status" value="1"/>
</dbReference>
<dbReference type="PANTHER" id="PTHR41523:SF7">
    <property type="entry name" value="HISTIDINE KINASE"/>
    <property type="match status" value="1"/>
</dbReference>
<dbReference type="Gene3D" id="3.40.50.180">
    <property type="entry name" value="Methylesterase CheB, C-terminal domain"/>
    <property type="match status" value="1"/>
</dbReference>
<evidence type="ECO:0000256" key="6">
    <source>
        <dbReference type="ARBA" id="ARBA00022777"/>
    </source>
</evidence>
<feature type="region of interest" description="Disordered" evidence="9">
    <location>
        <begin position="769"/>
        <end position="799"/>
    </location>
</feature>
<feature type="domain" description="Signal transduction histidine kinase HWE region" evidence="10">
    <location>
        <begin position="573"/>
        <end position="655"/>
    </location>
</feature>
<organism evidence="11 12">
    <name type="scientific">Muricoccus vinaceus</name>
    <dbReference type="NCBI Taxonomy" id="424704"/>
    <lineage>
        <taxon>Bacteria</taxon>
        <taxon>Pseudomonadati</taxon>
        <taxon>Pseudomonadota</taxon>
        <taxon>Alphaproteobacteria</taxon>
        <taxon>Acetobacterales</taxon>
        <taxon>Roseomonadaceae</taxon>
        <taxon>Muricoccus</taxon>
    </lineage>
</organism>
<dbReference type="InterPro" id="IPR035965">
    <property type="entry name" value="PAS-like_dom_sf"/>
</dbReference>
<comment type="catalytic activity">
    <reaction evidence="1">
        <text>ATP + protein L-histidine = ADP + protein N-phospho-L-histidine.</text>
        <dbReference type="EC" id="2.7.13.3"/>
    </reaction>
</comment>
<evidence type="ECO:0000256" key="4">
    <source>
        <dbReference type="ARBA" id="ARBA00022679"/>
    </source>
</evidence>
<evidence type="ECO:0000256" key="5">
    <source>
        <dbReference type="ARBA" id="ARBA00022741"/>
    </source>
</evidence>
<reference evidence="11 12" key="1">
    <citation type="submission" date="2024-09" db="EMBL/GenBank/DDBJ databases">
        <authorList>
            <person name="Sun Q."/>
            <person name="Mori K."/>
        </authorList>
    </citation>
    <scope>NUCLEOTIDE SEQUENCE [LARGE SCALE GENOMIC DNA]</scope>
    <source>
        <strain evidence="11 12">CCM 7468</strain>
    </source>
</reference>
<evidence type="ECO:0000256" key="9">
    <source>
        <dbReference type="SAM" id="MobiDB-lite"/>
    </source>
</evidence>
<protein>
    <recommendedName>
        <fullName evidence="2">histidine kinase</fullName>
        <ecNumber evidence="2">2.7.13.3</ecNumber>
    </recommendedName>
</protein>
<dbReference type="Pfam" id="PF07536">
    <property type="entry name" value="HWE_HK"/>
    <property type="match status" value="1"/>
</dbReference>
<evidence type="ECO:0000256" key="8">
    <source>
        <dbReference type="SAM" id="Coils"/>
    </source>
</evidence>